<dbReference type="EC" id="2.7.7.6" evidence="2 9"/>
<evidence type="ECO:0000256" key="5">
    <source>
        <dbReference type="ARBA" id="ARBA00022695"/>
    </source>
</evidence>
<keyword evidence="5 9" id="KW-0548">Nucleotidyltransferase</keyword>
<dbReference type="GO" id="GO:0003899">
    <property type="term" value="F:DNA-directed RNA polymerase activity"/>
    <property type="evidence" value="ECO:0007669"/>
    <property type="project" value="UniProtKB-EC"/>
</dbReference>
<evidence type="ECO:0000313" key="11">
    <source>
        <dbReference type="EMBL" id="ATI16335.1"/>
    </source>
</evidence>
<accession>A0A291LBB2</accession>
<dbReference type="InterPro" id="IPR046950">
    <property type="entry name" value="DNA-dir_Rpol_C_phage-type"/>
</dbReference>
<reference evidence="12" key="1">
    <citation type="submission" date="2017-08" db="EMBL/GenBank/DDBJ databases">
        <title>A subgroup of T7-like phages that infect Caulobacter.</title>
        <authorList>
            <person name="Nguyen D."/>
            <person name="Ely B."/>
        </authorList>
    </citation>
    <scope>NUCLEOTIDE SEQUENCE [LARGE SCALE GENOMIC DNA]</scope>
</reference>
<keyword evidence="3 9" id="KW-0240">DNA-directed RNA polymerase</keyword>
<feature type="domain" description="DNA-directed RNA polymerase N-terminal" evidence="10">
    <location>
        <begin position="2"/>
        <end position="288"/>
    </location>
</feature>
<dbReference type="Gene3D" id="1.10.150.20">
    <property type="entry name" value="5' to 3' exonuclease, C-terminal subdomain"/>
    <property type="match status" value="1"/>
</dbReference>
<dbReference type="PANTHER" id="PTHR10102:SF0">
    <property type="entry name" value="DNA-DIRECTED RNA POLYMERASE, MITOCHONDRIAL"/>
    <property type="match status" value="1"/>
</dbReference>
<comment type="similarity">
    <text evidence="1 9">Belongs to the phage and mitochondrial RNA polymerase family.</text>
</comment>
<dbReference type="PROSITE" id="PS00900">
    <property type="entry name" value="RNA_POL_PHAGE_1"/>
    <property type="match status" value="1"/>
</dbReference>
<dbReference type="Pfam" id="PF14700">
    <property type="entry name" value="RPOL_N"/>
    <property type="match status" value="1"/>
</dbReference>
<evidence type="ECO:0000256" key="2">
    <source>
        <dbReference type="ARBA" id="ARBA00012418"/>
    </source>
</evidence>
<comment type="catalytic activity">
    <reaction evidence="8 9">
        <text>RNA(n) + a ribonucleoside 5'-triphosphate = RNA(n+1) + diphosphate</text>
        <dbReference type="Rhea" id="RHEA:21248"/>
        <dbReference type="Rhea" id="RHEA-COMP:14527"/>
        <dbReference type="Rhea" id="RHEA-COMP:17342"/>
        <dbReference type="ChEBI" id="CHEBI:33019"/>
        <dbReference type="ChEBI" id="CHEBI:61557"/>
        <dbReference type="ChEBI" id="CHEBI:140395"/>
        <dbReference type="EC" id="2.7.7.6"/>
    </reaction>
</comment>
<dbReference type="GO" id="GO:0000428">
    <property type="term" value="C:DNA-directed RNA polymerase complex"/>
    <property type="evidence" value="ECO:0007669"/>
    <property type="project" value="UniProtKB-KW"/>
</dbReference>
<evidence type="ECO:0000256" key="6">
    <source>
        <dbReference type="ARBA" id="ARBA00023163"/>
    </source>
</evidence>
<name>A0A291LBB2_9CAUD</name>
<dbReference type="Pfam" id="PF00940">
    <property type="entry name" value="RNA_pol"/>
    <property type="match status" value="1"/>
</dbReference>
<dbReference type="Proteomes" id="UP000229812">
    <property type="component" value="Segment"/>
</dbReference>
<evidence type="ECO:0000256" key="8">
    <source>
        <dbReference type="ARBA" id="ARBA00048552"/>
    </source>
</evidence>
<dbReference type="InterPro" id="IPR002092">
    <property type="entry name" value="DNA-dir_Rpol_phage-type"/>
</dbReference>
<evidence type="ECO:0000256" key="9">
    <source>
        <dbReference type="RuleBase" id="RU003805"/>
    </source>
</evidence>
<dbReference type="InterPro" id="IPR037159">
    <property type="entry name" value="RNA_POL_N_sf"/>
</dbReference>
<protein>
    <recommendedName>
        <fullName evidence="2 9">DNA-directed RNA polymerase</fullName>
        <ecNumber evidence="2 9">2.7.7.6</ecNumber>
    </recommendedName>
</protein>
<dbReference type="EMBL" id="MF621978">
    <property type="protein sequence ID" value="ATI16335.1"/>
    <property type="molecule type" value="Genomic_DNA"/>
</dbReference>
<dbReference type="PROSITE" id="PS00489">
    <property type="entry name" value="RNA_POL_PHAGE_2"/>
    <property type="match status" value="1"/>
</dbReference>
<evidence type="ECO:0000256" key="7">
    <source>
        <dbReference type="ARBA" id="ARBA00023314"/>
    </source>
</evidence>
<dbReference type="GO" id="GO:0006351">
    <property type="term" value="P:DNA-templated transcription"/>
    <property type="evidence" value="ECO:0007669"/>
    <property type="project" value="InterPro"/>
</dbReference>
<evidence type="ECO:0000313" key="12">
    <source>
        <dbReference type="Proteomes" id="UP000229812"/>
    </source>
</evidence>
<dbReference type="GO" id="GO:0019083">
    <property type="term" value="P:viral transcription"/>
    <property type="evidence" value="ECO:0007669"/>
    <property type="project" value="UniProtKB-KW"/>
</dbReference>
<dbReference type="Gene3D" id="1.10.287.280">
    <property type="match status" value="1"/>
</dbReference>
<keyword evidence="6 9" id="KW-0804">Transcription</keyword>
<evidence type="ECO:0000256" key="3">
    <source>
        <dbReference type="ARBA" id="ARBA00022478"/>
    </source>
</evidence>
<dbReference type="InterPro" id="IPR029262">
    <property type="entry name" value="RPOL_N"/>
</dbReference>
<organism evidence="11 12">
    <name type="scientific">Caulobacter phage Lullwater</name>
    <dbReference type="NCBI Taxonomy" id="2024607"/>
    <lineage>
        <taxon>Viruses</taxon>
        <taxon>Duplodnaviria</taxon>
        <taxon>Heunggongvirae</taxon>
        <taxon>Uroviricota</taxon>
        <taxon>Caudoviricetes</taxon>
        <taxon>Autographivirales</taxon>
        <taxon>Autonotataviridae</taxon>
        <taxon>Lullwatervirus</taxon>
        <taxon>Lullwatervirus lullwater</taxon>
    </lineage>
</organism>
<dbReference type="SUPFAM" id="SSF56672">
    <property type="entry name" value="DNA/RNA polymerases"/>
    <property type="match status" value="1"/>
</dbReference>
<evidence type="ECO:0000259" key="10">
    <source>
        <dbReference type="SMART" id="SM01311"/>
    </source>
</evidence>
<gene>
    <name evidence="11" type="ORF">Lull_028</name>
</gene>
<proteinExistence type="inferred from homology"/>
<keyword evidence="12" id="KW-1185">Reference proteome</keyword>
<comment type="function">
    <text evidence="9">DNA-dependent RNA polymerase catalyzes the transcription of DNA into RNA using the four ribonucleoside triphosphates as substrates.</text>
</comment>
<dbReference type="InterPro" id="IPR043502">
    <property type="entry name" value="DNA/RNA_pol_sf"/>
</dbReference>
<evidence type="ECO:0000256" key="4">
    <source>
        <dbReference type="ARBA" id="ARBA00022679"/>
    </source>
</evidence>
<evidence type="ECO:0000256" key="1">
    <source>
        <dbReference type="ARBA" id="ARBA00009493"/>
    </source>
</evidence>
<keyword evidence="4 9" id="KW-0808">Transferase</keyword>
<dbReference type="PANTHER" id="PTHR10102">
    <property type="entry name" value="DNA-DIRECTED RNA POLYMERASE, MITOCHONDRIAL"/>
    <property type="match status" value="1"/>
</dbReference>
<dbReference type="Gene3D" id="1.10.1320.10">
    <property type="entry name" value="DNA-directed RNA polymerase, N-terminal domain"/>
    <property type="match status" value="1"/>
</dbReference>
<dbReference type="GO" id="GO:0003677">
    <property type="term" value="F:DNA binding"/>
    <property type="evidence" value="ECO:0007669"/>
    <property type="project" value="InterPro"/>
</dbReference>
<sequence>MLNQVELELEMYAFGRARANRMMTKNEEQGRANNNPYASAVYRRFILPLAAVIQEDLDDKKPGRRKAYVKLLEALDPEAVAYLAVRHTLNALMNQSDANLRGVMTAVGRACYHELCLALFEHEDPALFHTLVTDFGRRMSKSERHRMTVFKMQARERGITVPEWGPQGVQQVGAYLLEHLAQLEMVEITPVQRSAGRSDLVRNGYDFRLHPDVFHLISELKAYAAESMPYFLPCIEKPRDWTSISDGGFHTREMRRLMPYAIRAKANWSDLAEYDLGKPLAAINKLQSVAWQVNSEMLDAIRNVARHFDMDEILSQAEFPAPPAPEWLAPDMTSENMTEVQKTEFKHWKRQKADWFTQMKLRGTKYGRFYTATSIADKFRNFPNLYFVYFADFRGRLYAQTTGISPQGSDLQKALIRFANGKPITTKNAERWFYVHGANKWGYDKESLDDRVKWVKDRHDLLIGFAEDPIGNRDWRDADCPLQFLAWCFEYRRYHSDPDFKSHIPIGMDGSCNGLQNFSAMLRDEVGGRATNLVPGAKPSDIYQMVADVTTSRLQAVEEDEGNYRNRWLSHGISRSLVKRSVMTLPYGSTRFSCADFIVGDYMKLGKAEEFAKEEYRHSAQYLSHYVWDSIGDVVVKAREAMSWLQASARSIIRDGAEEIVWVTPTGFPVIQLYWEQESHRIRTNLCGNAFLRVNVEQETADINRHKNGIAPNFVHSYDASHLTVVTVDSPEDMDLAMIHDDYGTHAADAQALYDLIRVSFVNLYADFDPLKDFQERYQLKTDPPAKGTLDLNCVLESPYFFS</sequence>
<keyword evidence="7" id="KW-1195">Viral transcription</keyword>
<dbReference type="SMART" id="SM01311">
    <property type="entry name" value="RPOL_N"/>
    <property type="match status" value="1"/>
</dbReference>